<dbReference type="Gene3D" id="3.30.420.10">
    <property type="entry name" value="Ribonuclease H-like superfamily/Ribonuclease H"/>
    <property type="match status" value="1"/>
</dbReference>
<dbReference type="PANTHER" id="PTHR10642">
    <property type="entry name" value="RIBONUCLEASE H1"/>
    <property type="match status" value="1"/>
</dbReference>
<dbReference type="EC" id="3.1.26.4" evidence="3"/>
<evidence type="ECO:0000259" key="8">
    <source>
        <dbReference type="PROSITE" id="PS50879"/>
    </source>
</evidence>
<feature type="domain" description="RNase H type-1" evidence="8">
    <location>
        <begin position="3"/>
        <end position="191"/>
    </location>
</feature>
<dbReference type="InterPro" id="IPR050092">
    <property type="entry name" value="RNase_H"/>
</dbReference>
<evidence type="ECO:0000256" key="7">
    <source>
        <dbReference type="ARBA" id="ARBA00022801"/>
    </source>
</evidence>
<keyword evidence="6" id="KW-0255">Endonuclease</keyword>
<keyword evidence="4" id="KW-0540">Nuclease</keyword>
<dbReference type="InterPro" id="IPR012337">
    <property type="entry name" value="RNaseH-like_sf"/>
</dbReference>
<dbReference type="RefSeq" id="YP_009278505.1">
    <property type="nucleotide sequence ID" value="NC_031007.1"/>
</dbReference>
<comment type="catalytic activity">
    <reaction evidence="1">
        <text>Endonucleolytic cleavage to 5'-phosphomonoester.</text>
        <dbReference type="EC" id="3.1.26.4"/>
    </reaction>
</comment>
<dbReference type="PANTHER" id="PTHR10642:SF26">
    <property type="entry name" value="RIBONUCLEASE H1"/>
    <property type="match status" value="1"/>
</dbReference>
<evidence type="ECO:0000256" key="6">
    <source>
        <dbReference type="ARBA" id="ARBA00022759"/>
    </source>
</evidence>
<evidence type="ECO:0000256" key="5">
    <source>
        <dbReference type="ARBA" id="ARBA00022723"/>
    </source>
</evidence>
<evidence type="ECO:0000256" key="1">
    <source>
        <dbReference type="ARBA" id="ARBA00000077"/>
    </source>
</evidence>
<dbReference type="OrthoDB" id="4167at10239"/>
<organism evidence="9 10">
    <name type="scientific">Erwinia phage vB_EamM_EarlPhillipIV</name>
    <dbReference type="NCBI Taxonomy" id="1883372"/>
    <lineage>
        <taxon>Viruses</taxon>
        <taxon>Duplodnaviria</taxon>
        <taxon>Heunggongvirae</taxon>
        <taxon>Uroviricota</taxon>
        <taxon>Caudoviricetes</taxon>
        <taxon>Chimalliviridae</taxon>
        <taxon>Derbicusvirus</taxon>
        <taxon>Derbicusvirus derbicus</taxon>
    </lineage>
</organism>
<dbReference type="SUPFAM" id="SSF53098">
    <property type="entry name" value="Ribonuclease H-like"/>
    <property type="match status" value="1"/>
</dbReference>
<evidence type="ECO:0000256" key="3">
    <source>
        <dbReference type="ARBA" id="ARBA00012180"/>
    </source>
</evidence>
<dbReference type="EMBL" id="KX397367">
    <property type="protein sequence ID" value="ANZ49042.1"/>
    <property type="molecule type" value="Genomic_DNA"/>
</dbReference>
<dbReference type="GO" id="GO:0004523">
    <property type="term" value="F:RNA-DNA hybrid ribonuclease activity"/>
    <property type="evidence" value="ECO:0007669"/>
    <property type="project" value="UniProtKB-EC"/>
</dbReference>
<dbReference type="GeneID" id="29061796"/>
<dbReference type="GO" id="GO:0046872">
    <property type="term" value="F:metal ion binding"/>
    <property type="evidence" value="ECO:0007669"/>
    <property type="project" value="UniProtKB-KW"/>
</dbReference>
<dbReference type="PROSITE" id="PS50879">
    <property type="entry name" value="RNASE_H_1"/>
    <property type="match status" value="1"/>
</dbReference>
<evidence type="ECO:0000256" key="4">
    <source>
        <dbReference type="ARBA" id="ARBA00022722"/>
    </source>
</evidence>
<comment type="similarity">
    <text evidence="2">Belongs to the RNase H family.</text>
</comment>
<protein>
    <recommendedName>
        <fullName evidence="3">ribonuclease H</fullName>
        <ecNumber evidence="3">3.1.26.4</ecNumber>
    </recommendedName>
</protein>
<sequence length="513" mass="57931">MEQADLAVLYTDGSHFPDPLGSGAGIFVYTVDKVDEGFANGYSFPGIPEAITSEGFAPMTLSDPKPLLPEGRVKFYEAVIPVRPSSAQVGELVAFIAAFDQTPFKAKKYIIYADSNYMINTVTDWIWGWERKGWLRADGTPCANLDLLKRMIVILRAIKEQGITLIVRKIKAHNGHFGNEAADQLAKQGAAASALTNEHNFTPFWREAYNDVADEEDVPEVFNKPELPGGGMDITTLPSIMSHKWHYLLSEEEMPSFTLANGERWEYVLSGHHAKDKNDLVLVGKFLPDAMFSVTMHKTAPKNLKFIVDEHAKRAWDGVPMLKQFRAITMVNGDYLKRKKFVEAAKDGLPVDQMEFKSDGNAWMFEDTCISYMLRPALLSYRALEIRDELAAMLKDVVEGHPSVVFNDITSNFFDDDHKPKKDYYRNVDRSIKLPVSYPGSDKTIDVILSRSIDMPSRTELNRIYEPGGRFGIATWRRDTHLTVYALVYLGKDSHGLWMGYYSAKRILTTEQI</sequence>
<dbReference type="GO" id="GO:0043137">
    <property type="term" value="P:DNA replication, removal of RNA primer"/>
    <property type="evidence" value="ECO:0007669"/>
    <property type="project" value="TreeGrafter"/>
</dbReference>
<evidence type="ECO:0000256" key="2">
    <source>
        <dbReference type="ARBA" id="ARBA00005300"/>
    </source>
</evidence>
<reference evidence="9 10" key="1">
    <citation type="submission" date="2016-06" db="EMBL/GenBank/DDBJ databases">
        <authorList>
            <person name="Kjaerup R.B."/>
            <person name="Dalgaard T.S."/>
            <person name="Juul-Madsen H.R."/>
        </authorList>
    </citation>
    <scope>NUCLEOTIDE SEQUENCE [LARGE SCALE GENOMIC DNA]</scope>
</reference>
<dbReference type="Proteomes" id="UP000201594">
    <property type="component" value="Segment"/>
</dbReference>
<accession>A0A1B2ICU4</accession>
<dbReference type="KEGG" id="vg:29061796"/>
<gene>
    <name evidence="9" type="ORF">EARLPHILLIPIV_193</name>
</gene>
<name>A0A1B2ICU4_9CAUD</name>
<dbReference type="GO" id="GO:0003676">
    <property type="term" value="F:nucleic acid binding"/>
    <property type="evidence" value="ECO:0007669"/>
    <property type="project" value="InterPro"/>
</dbReference>
<keyword evidence="5" id="KW-0479">Metal-binding</keyword>
<dbReference type="InterPro" id="IPR002156">
    <property type="entry name" value="RNaseH_domain"/>
</dbReference>
<dbReference type="InterPro" id="IPR036397">
    <property type="entry name" value="RNaseH_sf"/>
</dbReference>
<dbReference type="Pfam" id="PF00075">
    <property type="entry name" value="RNase_H"/>
    <property type="match status" value="1"/>
</dbReference>
<evidence type="ECO:0000313" key="9">
    <source>
        <dbReference type="EMBL" id="ANZ49042.1"/>
    </source>
</evidence>
<evidence type="ECO:0000313" key="10">
    <source>
        <dbReference type="Proteomes" id="UP000201594"/>
    </source>
</evidence>
<keyword evidence="7" id="KW-0378">Hydrolase</keyword>
<proteinExistence type="inferred from homology"/>